<gene>
    <name evidence="20 22" type="primary">glmU</name>
    <name evidence="22" type="ORF">ABE65_000255</name>
</gene>
<evidence type="ECO:0000256" key="11">
    <source>
        <dbReference type="ARBA" id="ARBA00022842"/>
    </source>
</evidence>
<keyword evidence="7 20" id="KW-0808">Transferase</keyword>
<feature type="binding site" evidence="20">
    <location>
        <position position="440"/>
    </location>
    <ligand>
        <name>acetyl-CoA</name>
        <dbReference type="ChEBI" id="CHEBI:57288"/>
    </ligand>
</feature>
<comment type="similarity">
    <text evidence="5 20">In the N-terminal section; belongs to the N-acetylglucosamine-1-phosphate uridyltransferase family.</text>
</comment>
<evidence type="ECO:0000256" key="2">
    <source>
        <dbReference type="ARBA" id="ARBA00005166"/>
    </source>
</evidence>
<evidence type="ECO:0000256" key="16">
    <source>
        <dbReference type="ARBA" id="ARBA00023316"/>
    </source>
</evidence>
<evidence type="ECO:0000256" key="18">
    <source>
        <dbReference type="ARBA" id="ARBA00048493"/>
    </source>
</evidence>
<organism evidence="22 23">
    <name type="scientific">Fictibacillus phosphorivorans</name>
    <dbReference type="NCBI Taxonomy" id="1221500"/>
    <lineage>
        <taxon>Bacteria</taxon>
        <taxon>Bacillati</taxon>
        <taxon>Bacillota</taxon>
        <taxon>Bacilli</taxon>
        <taxon>Bacillales</taxon>
        <taxon>Fictibacillaceae</taxon>
        <taxon>Fictibacillus</taxon>
    </lineage>
</organism>
<dbReference type="InterPro" id="IPR029044">
    <property type="entry name" value="Nucleotide-diphossugar_trans"/>
</dbReference>
<evidence type="ECO:0000259" key="21">
    <source>
        <dbReference type="Pfam" id="PF00483"/>
    </source>
</evidence>
<evidence type="ECO:0000256" key="3">
    <source>
        <dbReference type="ARBA" id="ARBA00005208"/>
    </source>
</evidence>
<dbReference type="Gene3D" id="2.160.10.10">
    <property type="entry name" value="Hexapeptide repeat proteins"/>
    <property type="match status" value="1"/>
</dbReference>
<comment type="similarity">
    <text evidence="4 20">In the C-terminal section; belongs to the transferase hexapeptide repeat family.</text>
</comment>
<feature type="binding site" evidence="20">
    <location>
        <position position="351"/>
    </location>
    <ligand>
        <name>UDP-N-acetyl-alpha-D-glucosamine</name>
        <dbReference type="ChEBI" id="CHEBI:57705"/>
    </ligand>
</feature>
<dbReference type="GO" id="GO:0006048">
    <property type="term" value="P:UDP-N-acetylglucosamine biosynthetic process"/>
    <property type="evidence" value="ECO:0007669"/>
    <property type="project" value="UniProtKB-UniPathway"/>
</dbReference>
<evidence type="ECO:0000256" key="9">
    <source>
        <dbReference type="ARBA" id="ARBA00022723"/>
    </source>
</evidence>
<feature type="binding site" evidence="20">
    <location>
        <begin position="9"/>
        <end position="12"/>
    </location>
    <ligand>
        <name>UDP-N-acetyl-alpha-D-glucosamine</name>
        <dbReference type="ChEBI" id="CHEBI:57705"/>
    </ligand>
</feature>
<feature type="binding site" evidence="20">
    <location>
        <position position="333"/>
    </location>
    <ligand>
        <name>UDP-N-acetyl-alpha-D-glucosamine</name>
        <dbReference type="ChEBI" id="CHEBI:57705"/>
    </ligand>
</feature>
<dbReference type="CDD" id="cd02540">
    <property type="entry name" value="GT2_GlmU_N_bac"/>
    <property type="match status" value="1"/>
</dbReference>
<dbReference type="GO" id="GO:0000902">
    <property type="term" value="P:cell morphogenesis"/>
    <property type="evidence" value="ECO:0007669"/>
    <property type="project" value="UniProtKB-UniRule"/>
</dbReference>
<evidence type="ECO:0000256" key="6">
    <source>
        <dbReference type="ARBA" id="ARBA00022490"/>
    </source>
</evidence>
<keyword evidence="23" id="KW-1185">Reference proteome</keyword>
<dbReference type="EC" id="2.7.7.23" evidence="20"/>
<dbReference type="PANTHER" id="PTHR43584:SF3">
    <property type="entry name" value="BIFUNCTIONAL PROTEIN GLMU"/>
    <property type="match status" value="1"/>
</dbReference>
<protein>
    <recommendedName>
        <fullName evidence="20">Bifunctional protein GlmU</fullName>
    </recommendedName>
    <domain>
        <recommendedName>
            <fullName evidence="20">UDP-N-acetylglucosamine pyrophosphorylase</fullName>
            <ecNumber evidence="20">2.7.7.23</ecNumber>
        </recommendedName>
        <alternativeName>
            <fullName evidence="20">N-acetylglucosamine-1-phosphate uridyltransferase</fullName>
        </alternativeName>
    </domain>
    <domain>
        <recommendedName>
            <fullName evidence="20">Glucosamine-1-phosphate N-acetyltransferase</fullName>
            <ecNumber evidence="20">2.3.1.157</ecNumber>
        </recommendedName>
    </domain>
</protein>
<dbReference type="NCBIfam" id="TIGR01173">
    <property type="entry name" value="glmU"/>
    <property type="match status" value="1"/>
</dbReference>
<feature type="domain" description="Nucleotidyl transferase" evidence="21">
    <location>
        <begin position="6"/>
        <end position="218"/>
    </location>
</feature>
<dbReference type="STRING" id="1221500.ABE65_000255"/>
<dbReference type="Pfam" id="PF00132">
    <property type="entry name" value="Hexapep"/>
    <property type="match status" value="2"/>
</dbReference>
<evidence type="ECO:0000256" key="20">
    <source>
        <dbReference type="HAMAP-Rule" id="MF_01631"/>
    </source>
</evidence>
<dbReference type="GO" id="GO:0008360">
    <property type="term" value="P:regulation of cell shape"/>
    <property type="evidence" value="ECO:0007669"/>
    <property type="project" value="UniProtKB-KW"/>
</dbReference>
<dbReference type="GO" id="GO:0000287">
    <property type="term" value="F:magnesium ion binding"/>
    <property type="evidence" value="ECO:0007669"/>
    <property type="project" value="UniProtKB-UniRule"/>
</dbReference>
<proteinExistence type="inferred from homology"/>
<comment type="function">
    <text evidence="19 20">Catalyzes the last two sequential reactions in the de novo biosynthetic pathway for UDP-N-acetylglucosamine (UDP-GlcNAc). The C-terminal domain catalyzes the transfer of acetyl group from acetyl coenzyme A to glucosamine-1-phosphate (GlcN-1-P) to produce N-acetylglucosamine-1-phosphate (GlcNAc-1-P), which is converted into UDP-GlcNAc by the transfer of uridine 5-monophosphate (from uridine 5-triphosphate), a reaction catalyzed by the N-terminal domain.</text>
</comment>
<evidence type="ECO:0000256" key="7">
    <source>
        <dbReference type="ARBA" id="ARBA00022679"/>
    </source>
</evidence>
<dbReference type="InterPro" id="IPR005835">
    <property type="entry name" value="NTP_transferase_dom"/>
</dbReference>
<feature type="binding site" evidence="20">
    <location>
        <position position="73"/>
    </location>
    <ligand>
        <name>UDP-N-acetyl-alpha-D-glucosamine</name>
        <dbReference type="ChEBI" id="CHEBI:57705"/>
    </ligand>
</feature>
<dbReference type="UniPathway" id="UPA00973"/>
<keyword evidence="15 20" id="KW-0012">Acyltransferase</keyword>
<dbReference type="SUPFAM" id="SSF53448">
    <property type="entry name" value="Nucleotide-diphospho-sugar transferases"/>
    <property type="match status" value="1"/>
</dbReference>
<evidence type="ECO:0000256" key="1">
    <source>
        <dbReference type="ARBA" id="ARBA00004496"/>
    </source>
</evidence>
<evidence type="ECO:0000256" key="8">
    <source>
        <dbReference type="ARBA" id="ARBA00022695"/>
    </source>
</evidence>
<feature type="active site" description="Proton acceptor" evidence="20">
    <location>
        <position position="363"/>
    </location>
</feature>
<feature type="binding site" evidence="20">
    <location>
        <position position="155"/>
    </location>
    <ligand>
        <name>UDP-N-acetyl-alpha-D-glucosamine</name>
        <dbReference type="ChEBI" id="CHEBI:57705"/>
    </ligand>
</feature>
<dbReference type="GO" id="GO:0009245">
    <property type="term" value="P:lipid A biosynthetic process"/>
    <property type="evidence" value="ECO:0007669"/>
    <property type="project" value="UniProtKB-UniRule"/>
</dbReference>
<comment type="catalytic activity">
    <reaction evidence="17 20">
        <text>alpha-D-glucosamine 1-phosphate + acetyl-CoA = N-acetyl-alpha-D-glucosamine 1-phosphate + CoA + H(+)</text>
        <dbReference type="Rhea" id="RHEA:13725"/>
        <dbReference type="ChEBI" id="CHEBI:15378"/>
        <dbReference type="ChEBI" id="CHEBI:57287"/>
        <dbReference type="ChEBI" id="CHEBI:57288"/>
        <dbReference type="ChEBI" id="CHEBI:57776"/>
        <dbReference type="ChEBI" id="CHEBI:58516"/>
        <dbReference type="EC" id="2.3.1.157"/>
    </reaction>
</comment>
<evidence type="ECO:0000256" key="14">
    <source>
        <dbReference type="ARBA" id="ARBA00023268"/>
    </source>
</evidence>
<comment type="cofactor">
    <cofactor evidence="20">
        <name>Mg(2+)</name>
        <dbReference type="ChEBI" id="CHEBI:18420"/>
    </cofactor>
    <text evidence="20">Binds 1 Mg(2+) ion per subunit.</text>
</comment>
<evidence type="ECO:0000256" key="5">
    <source>
        <dbReference type="ARBA" id="ARBA00007947"/>
    </source>
</evidence>
<comment type="subcellular location">
    <subcellularLocation>
        <location evidence="1 20">Cytoplasm</location>
    </subcellularLocation>
</comment>
<comment type="subunit">
    <text evidence="20">Homotrimer.</text>
</comment>
<dbReference type="InterPro" id="IPR038009">
    <property type="entry name" value="GlmU_C_LbH"/>
</dbReference>
<dbReference type="EC" id="2.3.1.157" evidence="20"/>
<dbReference type="PROSITE" id="PS00101">
    <property type="entry name" value="HEXAPEP_TRANSFERASES"/>
    <property type="match status" value="1"/>
</dbReference>
<reference evidence="22 23" key="1">
    <citation type="submission" date="2016-04" db="EMBL/GenBank/DDBJ databases">
        <title>Complete genome sequence of Fictibacillus phosphorivorans G25-29, a strain toxic to nematodes.</title>
        <authorList>
            <person name="Zheng Z."/>
        </authorList>
    </citation>
    <scope>NUCLEOTIDE SEQUENCE [LARGE SCALE GENOMIC DNA]</scope>
    <source>
        <strain evidence="22 23">G25-29</strain>
    </source>
</reference>
<feature type="binding site" evidence="20">
    <location>
        <begin position="386"/>
        <end position="387"/>
    </location>
    <ligand>
        <name>acetyl-CoA</name>
        <dbReference type="ChEBI" id="CHEBI:57288"/>
    </ligand>
</feature>
<dbReference type="SUPFAM" id="SSF51161">
    <property type="entry name" value="Trimeric LpxA-like enzymes"/>
    <property type="match status" value="1"/>
</dbReference>
<feature type="region of interest" description="Linker" evidence="20">
    <location>
        <begin position="231"/>
        <end position="251"/>
    </location>
</feature>
<keyword evidence="11 20" id="KW-0460">Magnesium</keyword>
<feature type="region of interest" description="N-acetyltransferase" evidence="20">
    <location>
        <begin position="252"/>
        <end position="461"/>
    </location>
</feature>
<feature type="binding site" evidence="20">
    <location>
        <position position="377"/>
    </location>
    <ligand>
        <name>UDP-N-acetyl-alpha-D-glucosamine</name>
        <dbReference type="ChEBI" id="CHEBI:57705"/>
    </ligand>
</feature>
<keyword evidence="13 20" id="KW-0573">Peptidoglycan synthesis</keyword>
<keyword evidence="16 20" id="KW-0961">Cell wall biogenesis/degradation</keyword>
<dbReference type="EMBL" id="CP015378">
    <property type="protein sequence ID" value="ANC75386.1"/>
    <property type="molecule type" value="Genomic_DNA"/>
</dbReference>
<keyword evidence="14 20" id="KW-0511">Multifunctional enzyme</keyword>
<dbReference type="CDD" id="cd03353">
    <property type="entry name" value="LbH_GlmU_C"/>
    <property type="match status" value="1"/>
</dbReference>
<evidence type="ECO:0000313" key="22">
    <source>
        <dbReference type="EMBL" id="ANC75386.1"/>
    </source>
</evidence>
<feature type="region of interest" description="Pyrophosphorylase" evidence="20">
    <location>
        <begin position="1"/>
        <end position="230"/>
    </location>
</feature>
<dbReference type="RefSeq" id="WP_066390507.1">
    <property type="nucleotide sequence ID" value="NZ_CP015378.1"/>
</dbReference>
<evidence type="ECO:0000256" key="4">
    <source>
        <dbReference type="ARBA" id="ARBA00007707"/>
    </source>
</evidence>
<comment type="catalytic activity">
    <reaction evidence="18 20">
        <text>N-acetyl-alpha-D-glucosamine 1-phosphate + UTP + H(+) = UDP-N-acetyl-alpha-D-glucosamine + diphosphate</text>
        <dbReference type="Rhea" id="RHEA:13509"/>
        <dbReference type="ChEBI" id="CHEBI:15378"/>
        <dbReference type="ChEBI" id="CHEBI:33019"/>
        <dbReference type="ChEBI" id="CHEBI:46398"/>
        <dbReference type="ChEBI" id="CHEBI:57705"/>
        <dbReference type="ChEBI" id="CHEBI:57776"/>
        <dbReference type="EC" id="2.7.7.23"/>
    </reaction>
</comment>
<evidence type="ECO:0000256" key="17">
    <source>
        <dbReference type="ARBA" id="ARBA00048247"/>
    </source>
</evidence>
<dbReference type="InterPro" id="IPR011004">
    <property type="entry name" value="Trimer_LpxA-like_sf"/>
</dbReference>
<dbReference type="Pfam" id="PF00483">
    <property type="entry name" value="NTP_transferase"/>
    <property type="match status" value="1"/>
</dbReference>
<feature type="binding site" evidence="20">
    <location>
        <position position="170"/>
    </location>
    <ligand>
        <name>UDP-N-acetyl-alpha-D-glucosamine</name>
        <dbReference type="ChEBI" id="CHEBI:57705"/>
    </ligand>
</feature>
<comment type="pathway">
    <text evidence="20">Bacterial outer membrane biogenesis; LPS lipid A biosynthesis.</text>
</comment>
<name>A0A160IID2_9BACL</name>
<dbReference type="PANTHER" id="PTHR43584">
    <property type="entry name" value="NUCLEOTIDYL TRANSFERASE"/>
    <property type="match status" value="1"/>
</dbReference>
<dbReference type="HAMAP" id="MF_01631">
    <property type="entry name" value="GlmU"/>
    <property type="match status" value="1"/>
</dbReference>
<comment type="caution">
    <text evidence="20">Lacks conserved residue(s) required for the propagation of feature annotation.</text>
</comment>
<feature type="binding site" evidence="20">
    <location>
        <position position="228"/>
    </location>
    <ligand>
        <name>Mg(2+)</name>
        <dbReference type="ChEBI" id="CHEBI:18420"/>
    </ligand>
</feature>
<keyword evidence="10 20" id="KW-0677">Repeat</keyword>
<feature type="binding site" evidence="20">
    <location>
        <begin position="78"/>
        <end position="79"/>
    </location>
    <ligand>
        <name>UDP-N-acetyl-alpha-D-glucosamine</name>
        <dbReference type="ChEBI" id="CHEBI:57705"/>
    </ligand>
</feature>
<evidence type="ECO:0000256" key="10">
    <source>
        <dbReference type="ARBA" id="ARBA00022737"/>
    </source>
</evidence>
<keyword evidence="8 20" id="KW-0548">Nucleotidyltransferase</keyword>
<keyword evidence="6 20" id="KW-0963">Cytoplasm</keyword>
<evidence type="ECO:0000256" key="12">
    <source>
        <dbReference type="ARBA" id="ARBA00022960"/>
    </source>
</evidence>
<feature type="binding site" evidence="20">
    <location>
        <position position="103"/>
    </location>
    <ligand>
        <name>Mg(2+)</name>
        <dbReference type="ChEBI" id="CHEBI:18420"/>
    </ligand>
</feature>
<feature type="binding site" evidence="20">
    <location>
        <position position="228"/>
    </location>
    <ligand>
        <name>UDP-N-acetyl-alpha-D-glucosamine</name>
        <dbReference type="ChEBI" id="CHEBI:57705"/>
    </ligand>
</feature>
<comment type="pathway">
    <text evidence="2 20">Nucleotide-sugar biosynthesis; UDP-N-acetyl-alpha-D-glucosamine biosynthesis; N-acetyl-alpha-D-glucosamine 1-phosphate from alpha-D-glucosamine 6-phosphate (route II): step 2/2.</text>
</comment>
<feature type="binding site" evidence="20">
    <location>
        <position position="366"/>
    </location>
    <ligand>
        <name>UDP-N-acetyl-alpha-D-glucosamine</name>
        <dbReference type="ChEBI" id="CHEBI:57705"/>
    </ligand>
</feature>
<dbReference type="GO" id="GO:0005737">
    <property type="term" value="C:cytoplasm"/>
    <property type="evidence" value="ECO:0007669"/>
    <property type="project" value="UniProtKB-SubCell"/>
</dbReference>
<dbReference type="NCBIfam" id="NF010934">
    <property type="entry name" value="PRK14354.1"/>
    <property type="match status" value="1"/>
</dbReference>
<feature type="binding site" evidence="20">
    <location>
        <position position="140"/>
    </location>
    <ligand>
        <name>UDP-N-acetyl-alpha-D-glucosamine</name>
        <dbReference type="ChEBI" id="CHEBI:57705"/>
    </ligand>
</feature>
<dbReference type="InterPro" id="IPR018357">
    <property type="entry name" value="Hexapep_transf_CS"/>
</dbReference>
<sequence>MTNRYAVILAAGQGTRMKSKLYKVLHPVCGKPMVQHVVDQINSLQMKQLVAVVGHGAEKVQDQLGSDVQYVLQEEQLGTAHAVMQAENALANKEGITLVVCGDTPLITSETMEKLIAEHESLGAKATILTAKAEDPTGYGRIIRNSEGTVERNVEHKDASEEERKVTEINTGTYCFDNKALFDALKQVNNENVQGEYYLPDVIEILKNAGEVVAAYQTPDFNETLGVNDRVALSQAERYMKKRINERHMRNGVTLIDPDQTYISDDAEIGSDTVIYPGTVILGQTKIGEENIIGPQSEIKDSVIGNGNTIRQSVIHDSEVGDLTAIGPFAHIRPKSVLENKVKIGNFVEIKKSVMSSGSKASHLSYIGDAEIGKDVNLGCGSITVNYDGKNKFLTKVEDGAFIGCNSNLVAPVTVGKNAYVAAGSTITDDVPAESLSIARSRQTVKENYVQKLNEKQNQNQ</sequence>
<dbReference type="UniPathway" id="UPA00113">
    <property type="reaction ID" value="UER00532"/>
</dbReference>
<dbReference type="GO" id="GO:0009252">
    <property type="term" value="P:peptidoglycan biosynthetic process"/>
    <property type="evidence" value="ECO:0007669"/>
    <property type="project" value="UniProtKB-UniRule"/>
</dbReference>
<dbReference type="GO" id="GO:0016020">
    <property type="term" value="C:membrane"/>
    <property type="evidence" value="ECO:0007669"/>
    <property type="project" value="GOC"/>
</dbReference>
<evidence type="ECO:0000313" key="23">
    <source>
        <dbReference type="Proteomes" id="UP000076623"/>
    </source>
</evidence>
<dbReference type="GO" id="GO:0003977">
    <property type="term" value="F:UDP-N-acetylglucosamine diphosphorylase activity"/>
    <property type="evidence" value="ECO:0007669"/>
    <property type="project" value="UniProtKB-UniRule"/>
</dbReference>
<evidence type="ECO:0000256" key="15">
    <source>
        <dbReference type="ARBA" id="ARBA00023315"/>
    </source>
</evidence>
<dbReference type="GO" id="GO:0071555">
    <property type="term" value="P:cell wall organization"/>
    <property type="evidence" value="ECO:0007669"/>
    <property type="project" value="UniProtKB-KW"/>
</dbReference>
<evidence type="ECO:0000256" key="19">
    <source>
        <dbReference type="ARBA" id="ARBA00049628"/>
    </source>
</evidence>
<comment type="pathway">
    <text evidence="3 20">Nucleotide-sugar biosynthesis; UDP-N-acetyl-alpha-D-glucosamine biosynthesis; UDP-N-acetyl-alpha-D-glucosamine from N-acetyl-alpha-D-glucosamine 1-phosphate: step 1/1.</text>
</comment>
<feature type="binding site" evidence="20">
    <location>
        <position position="23"/>
    </location>
    <ligand>
        <name>UDP-N-acetyl-alpha-D-glucosamine</name>
        <dbReference type="ChEBI" id="CHEBI:57705"/>
    </ligand>
</feature>
<keyword evidence="9 20" id="KW-0479">Metal-binding</keyword>
<dbReference type="Proteomes" id="UP000076623">
    <property type="component" value="Chromosome"/>
</dbReference>
<feature type="binding site" evidence="20">
    <location>
        <position position="423"/>
    </location>
    <ligand>
        <name>acetyl-CoA</name>
        <dbReference type="ChEBI" id="CHEBI:57288"/>
    </ligand>
</feature>
<dbReference type="InterPro" id="IPR005882">
    <property type="entry name" value="Bifunctional_GlmU"/>
</dbReference>
<dbReference type="Gene3D" id="3.90.550.10">
    <property type="entry name" value="Spore Coat Polysaccharide Biosynthesis Protein SpsA, Chain A"/>
    <property type="match status" value="1"/>
</dbReference>
<dbReference type="InterPro" id="IPR050065">
    <property type="entry name" value="GlmU-like"/>
</dbReference>
<dbReference type="KEGG" id="fpn:ABE65_000255"/>
<keyword evidence="12 20" id="KW-0133">Cell shape</keyword>
<dbReference type="AlphaFoldDB" id="A0A160IID2"/>
<dbReference type="GO" id="GO:0019134">
    <property type="term" value="F:glucosamine-1-phosphate N-acetyltransferase activity"/>
    <property type="evidence" value="ECO:0007669"/>
    <property type="project" value="UniProtKB-UniRule"/>
</dbReference>
<evidence type="ECO:0000256" key="13">
    <source>
        <dbReference type="ARBA" id="ARBA00022984"/>
    </source>
</evidence>
<dbReference type="InterPro" id="IPR001451">
    <property type="entry name" value="Hexapep"/>
</dbReference>
<accession>A0A160IID2</accession>